<feature type="region of interest" description="Disordered" evidence="1">
    <location>
        <begin position="20"/>
        <end position="41"/>
    </location>
</feature>
<keyword evidence="3" id="KW-1185">Reference proteome</keyword>
<feature type="region of interest" description="Disordered" evidence="1">
    <location>
        <begin position="61"/>
        <end position="83"/>
    </location>
</feature>
<keyword evidence="2" id="KW-0489">Methyltransferase</keyword>
<evidence type="ECO:0000256" key="1">
    <source>
        <dbReference type="SAM" id="MobiDB-lite"/>
    </source>
</evidence>
<evidence type="ECO:0000313" key="2">
    <source>
        <dbReference type="EMBL" id="GER50156.1"/>
    </source>
</evidence>
<proteinExistence type="predicted"/>
<dbReference type="AlphaFoldDB" id="A0A5A7QYN4"/>
<organism evidence="2 3">
    <name type="scientific">Striga asiatica</name>
    <name type="common">Asiatic witchweed</name>
    <name type="synonym">Buchnera asiatica</name>
    <dbReference type="NCBI Taxonomy" id="4170"/>
    <lineage>
        <taxon>Eukaryota</taxon>
        <taxon>Viridiplantae</taxon>
        <taxon>Streptophyta</taxon>
        <taxon>Embryophyta</taxon>
        <taxon>Tracheophyta</taxon>
        <taxon>Spermatophyta</taxon>
        <taxon>Magnoliopsida</taxon>
        <taxon>eudicotyledons</taxon>
        <taxon>Gunneridae</taxon>
        <taxon>Pentapetalae</taxon>
        <taxon>asterids</taxon>
        <taxon>lamiids</taxon>
        <taxon>Lamiales</taxon>
        <taxon>Orobanchaceae</taxon>
        <taxon>Buchnereae</taxon>
        <taxon>Striga</taxon>
    </lineage>
</organism>
<dbReference type="GO" id="GO:0008168">
    <property type="term" value="F:methyltransferase activity"/>
    <property type="evidence" value="ECO:0007669"/>
    <property type="project" value="UniProtKB-KW"/>
</dbReference>
<dbReference type="EMBL" id="BKCP01009070">
    <property type="protein sequence ID" value="GER50156.1"/>
    <property type="molecule type" value="Genomic_DNA"/>
</dbReference>
<accession>A0A5A7QYN4</accession>
<gene>
    <name evidence="2" type="ORF">STAS_27443</name>
</gene>
<dbReference type="GO" id="GO:0032259">
    <property type="term" value="P:methylation"/>
    <property type="evidence" value="ECO:0007669"/>
    <property type="project" value="UniProtKB-KW"/>
</dbReference>
<feature type="compositionally biased region" description="Acidic residues" evidence="1">
    <location>
        <begin position="23"/>
        <end position="39"/>
    </location>
</feature>
<keyword evidence="2" id="KW-0808">Transferase</keyword>
<sequence length="106" mass="12021">MKIDADVKGKLKLVYGSVGSIDSDSDFETEQETLSDQEEHEGLLRGHHRYLPANKKILKRSNGNSLIGHPMNKKSRIDDEAPPPEKNIRTFDIASQCHNRALYQFT</sequence>
<evidence type="ECO:0000313" key="3">
    <source>
        <dbReference type="Proteomes" id="UP000325081"/>
    </source>
</evidence>
<reference evidence="3" key="1">
    <citation type="journal article" date="2019" name="Curr. Biol.">
        <title>Genome Sequence of Striga asiatica Provides Insight into the Evolution of Plant Parasitism.</title>
        <authorList>
            <person name="Yoshida S."/>
            <person name="Kim S."/>
            <person name="Wafula E.K."/>
            <person name="Tanskanen J."/>
            <person name="Kim Y.M."/>
            <person name="Honaas L."/>
            <person name="Yang Z."/>
            <person name="Spallek T."/>
            <person name="Conn C.E."/>
            <person name="Ichihashi Y."/>
            <person name="Cheong K."/>
            <person name="Cui S."/>
            <person name="Der J.P."/>
            <person name="Gundlach H."/>
            <person name="Jiao Y."/>
            <person name="Hori C."/>
            <person name="Ishida J.K."/>
            <person name="Kasahara H."/>
            <person name="Kiba T."/>
            <person name="Kim M.S."/>
            <person name="Koo N."/>
            <person name="Laohavisit A."/>
            <person name="Lee Y.H."/>
            <person name="Lumba S."/>
            <person name="McCourt P."/>
            <person name="Mortimer J.C."/>
            <person name="Mutuku J.M."/>
            <person name="Nomura T."/>
            <person name="Sasaki-Sekimoto Y."/>
            <person name="Seto Y."/>
            <person name="Wang Y."/>
            <person name="Wakatake T."/>
            <person name="Sakakibara H."/>
            <person name="Demura T."/>
            <person name="Yamaguchi S."/>
            <person name="Yoneyama K."/>
            <person name="Manabe R.I."/>
            <person name="Nelson D.C."/>
            <person name="Schulman A.H."/>
            <person name="Timko M.P."/>
            <person name="dePamphilis C.W."/>
            <person name="Choi D."/>
            <person name="Shirasu K."/>
        </authorList>
    </citation>
    <scope>NUCLEOTIDE SEQUENCE [LARGE SCALE GENOMIC DNA]</scope>
    <source>
        <strain evidence="3">cv. UVA1</strain>
    </source>
</reference>
<protein>
    <submittedName>
        <fullName evidence="2">tRNA (Cmo5U34)-methyltransferase</fullName>
    </submittedName>
</protein>
<dbReference type="Proteomes" id="UP000325081">
    <property type="component" value="Unassembled WGS sequence"/>
</dbReference>
<name>A0A5A7QYN4_STRAF</name>
<comment type="caution">
    <text evidence="2">The sequence shown here is derived from an EMBL/GenBank/DDBJ whole genome shotgun (WGS) entry which is preliminary data.</text>
</comment>